<sequence length="85" mass="9333">MTAHDAWLMSAGLAIMVARWSRGTHCCAPRLARLCAMHRAAMHVRRATWLRDPSRLARPTCGLVPHAAMAATAAVRRVSLQRCDG</sequence>
<keyword evidence="3" id="KW-1185">Reference proteome</keyword>
<protein>
    <recommendedName>
        <fullName evidence="4">Secreted protein</fullName>
    </recommendedName>
</protein>
<evidence type="ECO:0000313" key="3">
    <source>
        <dbReference type="Proteomes" id="UP000250235"/>
    </source>
</evidence>
<proteinExistence type="predicted"/>
<feature type="signal peptide" evidence="1">
    <location>
        <begin position="1"/>
        <end position="23"/>
    </location>
</feature>
<keyword evidence="1" id="KW-0732">Signal</keyword>
<evidence type="ECO:0000256" key="1">
    <source>
        <dbReference type="SAM" id="SignalP"/>
    </source>
</evidence>
<evidence type="ECO:0000313" key="2">
    <source>
        <dbReference type="EMBL" id="KZT76026.1"/>
    </source>
</evidence>
<organism evidence="2 3">
    <name type="scientific">Dorcoceras hygrometricum</name>
    <dbReference type="NCBI Taxonomy" id="472368"/>
    <lineage>
        <taxon>Eukaryota</taxon>
        <taxon>Viridiplantae</taxon>
        <taxon>Streptophyta</taxon>
        <taxon>Embryophyta</taxon>
        <taxon>Tracheophyta</taxon>
        <taxon>Spermatophyta</taxon>
        <taxon>Magnoliopsida</taxon>
        <taxon>eudicotyledons</taxon>
        <taxon>Gunneridae</taxon>
        <taxon>Pentapetalae</taxon>
        <taxon>asterids</taxon>
        <taxon>lamiids</taxon>
        <taxon>Lamiales</taxon>
        <taxon>Gesneriaceae</taxon>
        <taxon>Didymocarpoideae</taxon>
        <taxon>Trichosporeae</taxon>
        <taxon>Loxocarpinae</taxon>
        <taxon>Dorcoceras</taxon>
    </lineage>
</organism>
<name>A0A2Z6ZSB0_9LAMI</name>
<evidence type="ECO:0008006" key="4">
    <source>
        <dbReference type="Google" id="ProtNLM"/>
    </source>
</evidence>
<reference evidence="2 3" key="1">
    <citation type="journal article" date="2015" name="Proc. Natl. Acad. Sci. U.S.A.">
        <title>The resurrection genome of Boea hygrometrica: A blueprint for survival of dehydration.</title>
        <authorList>
            <person name="Xiao L."/>
            <person name="Yang G."/>
            <person name="Zhang L."/>
            <person name="Yang X."/>
            <person name="Zhao S."/>
            <person name="Ji Z."/>
            <person name="Zhou Q."/>
            <person name="Hu M."/>
            <person name="Wang Y."/>
            <person name="Chen M."/>
            <person name="Xu Y."/>
            <person name="Jin H."/>
            <person name="Xiao X."/>
            <person name="Hu G."/>
            <person name="Bao F."/>
            <person name="Hu Y."/>
            <person name="Wan P."/>
            <person name="Li L."/>
            <person name="Deng X."/>
            <person name="Kuang T."/>
            <person name="Xiang C."/>
            <person name="Zhu J.K."/>
            <person name="Oliver M.J."/>
            <person name="He Y."/>
        </authorList>
    </citation>
    <scope>NUCLEOTIDE SEQUENCE [LARGE SCALE GENOMIC DNA]</scope>
    <source>
        <strain evidence="3">cv. XS01</strain>
    </source>
</reference>
<dbReference type="AlphaFoldDB" id="A0A2Z6ZSB0"/>
<accession>A0A2Z6ZSB0</accession>
<dbReference type="Proteomes" id="UP000250235">
    <property type="component" value="Unassembled WGS sequence"/>
</dbReference>
<gene>
    <name evidence="2" type="ORF">F511_46949</name>
</gene>
<dbReference type="EMBL" id="KV163153">
    <property type="protein sequence ID" value="KZT76026.1"/>
    <property type="molecule type" value="Genomic_DNA"/>
</dbReference>
<feature type="chain" id="PRO_5016411244" description="Secreted protein" evidence="1">
    <location>
        <begin position="24"/>
        <end position="85"/>
    </location>
</feature>